<evidence type="ECO:0000259" key="7">
    <source>
        <dbReference type="PROSITE" id="PS51462"/>
    </source>
</evidence>
<accession>A0A840EPX0</accession>
<keyword evidence="6" id="KW-0464">Manganese</keyword>
<protein>
    <submittedName>
        <fullName evidence="8">8-oxo-dGTP pyrophosphatase MutT (NUDIX family)</fullName>
    </submittedName>
</protein>
<dbReference type="GO" id="GO:0010945">
    <property type="term" value="F:coenzyme A diphosphatase activity"/>
    <property type="evidence" value="ECO:0007669"/>
    <property type="project" value="InterPro"/>
</dbReference>
<dbReference type="SUPFAM" id="SSF55811">
    <property type="entry name" value="Nudix"/>
    <property type="match status" value="1"/>
</dbReference>
<dbReference type="CDD" id="cd03426">
    <property type="entry name" value="NUDIX_CoAse_Nudt7"/>
    <property type="match status" value="1"/>
</dbReference>
<dbReference type="PROSITE" id="PS51462">
    <property type="entry name" value="NUDIX"/>
    <property type="match status" value="1"/>
</dbReference>
<evidence type="ECO:0000256" key="6">
    <source>
        <dbReference type="ARBA" id="ARBA00023211"/>
    </source>
</evidence>
<evidence type="ECO:0000256" key="3">
    <source>
        <dbReference type="ARBA" id="ARBA00022723"/>
    </source>
</evidence>
<dbReference type="AlphaFoldDB" id="A0A840EPX0"/>
<dbReference type="RefSeq" id="WP_183477491.1">
    <property type="nucleotide sequence ID" value="NZ_JACIFO010000005.1"/>
</dbReference>
<dbReference type="Gene3D" id="3.90.79.10">
    <property type="entry name" value="Nucleoside Triphosphate Pyrophosphohydrolase"/>
    <property type="match status" value="1"/>
</dbReference>
<gene>
    <name evidence="8" type="ORF">GGR32_001431</name>
</gene>
<dbReference type="InterPro" id="IPR000086">
    <property type="entry name" value="NUDIX_hydrolase_dom"/>
</dbReference>
<feature type="domain" description="Nudix hydrolase" evidence="7">
    <location>
        <begin position="46"/>
        <end position="184"/>
    </location>
</feature>
<keyword evidence="3" id="KW-0479">Metal-binding</keyword>
<proteinExistence type="predicted"/>
<dbReference type="GO" id="GO:0046872">
    <property type="term" value="F:metal ion binding"/>
    <property type="evidence" value="ECO:0007669"/>
    <property type="project" value="UniProtKB-KW"/>
</dbReference>
<comment type="cofactor">
    <cofactor evidence="1">
        <name>Mn(2+)</name>
        <dbReference type="ChEBI" id="CHEBI:29035"/>
    </cofactor>
</comment>
<dbReference type="Proteomes" id="UP000553034">
    <property type="component" value="Unassembled WGS sequence"/>
</dbReference>
<evidence type="ECO:0000313" key="9">
    <source>
        <dbReference type="Proteomes" id="UP000553034"/>
    </source>
</evidence>
<dbReference type="PANTHER" id="PTHR12992:SF11">
    <property type="entry name" value="MITOCHONDRIAL COENZYME A DIPHOSPHATASE NUDT8"/>
    <property type="match status" value="1"/>
</dbReference>
<name>A0A840EPX0_9FLAO</name>
<dbReference type="PANTHER" id="PTHR12992">
    <property type="entry name" value="NUDIX HYDROLASE"/>
    <property type="match status" value="1"/>
</dbReference>
<evidence type="ECO:0000256" key="1">
    <source>
        <dbReference type="ARBA" id="ARBA00001936"/>
    </source>
</evidence>
<dbReference type="EMBL" id="JACIFO010000005">
    <property type="protein sequence ID" value="MBB4119135.1"/>
    <property type="molecule type" value="Genomic_DNA"/>
</dbReference>
<comment type="cofactor">
    <cofactor evidence="2">
        <name>Mg(2+)</name>
        <dbReference type="ChEBI" id="CHEBI:18420"/>
    </cofactor>
</comment>
<evidence type="ECO:0000256" key="2">
    <source>
        <dbReference type="ARBA" id="ARBA00001946"/>
    </source>
</evidence>
<dbReference type="InterPro" id="IPR045121">
    <property type="entry name" value="CoAse"/>
</dbReference>
<comment type="caution">
    <text evidence="8">The sequence shown here is derived from an EMBL/GenBank/DDBJ whole genome shotgun (WGS) entry which is preliminary data.</text>
</comment>
<keyword evidence="5" id="KW-0460">Magnesium</keyword>
<keyword evidence="9" id="KW-1185">Reference proteome</keyword>
<keyword evidence="4" id="KW-0378">Hydrolase</keyword>
<dbReference type="InterPro" id="IPR015797">
    <property type="entry name" value="NUDIX_hydrolase-like_dom_sf"/>
</dbReference>
<evidence type="ECO:0000256" key="4">
    <source>
        <dbReference type="ARBA" id="ARBA00022801"/>
    </source>
</evidence>
<sequence length="216" mass="24499">MTFLAFQELVSKIEKIGLLGEKAHAEMSPLFRKENLKKVNWQNLTPRKAGVMVLFYPNKNQETNLVLILRKTYKGVHSAQVGFPGGKAELFDKDIKDTALRETYEEVGVLPQKVEIIRPLTEVYIPPSNFLMHPFLGYAKNPLNFIRQEEEVEAILEVKLQDFLATSSLITQKLSTSYAQNVEVPAFLLQNQIVWGATGMVLNEVKHLVKAAMLEL</sequence>
<dbReference type="Pfam" id="PF00293">
    <property type="entry name" value="NUDIX"/>
    <property type="match status" value="1"/>
</dbReference>
<reference evidence="8 9" key="1">
    <citation type="submission" date="2020-08" db="EMBL/GenBank/DDBJ databases">
        <title>Genomic Encyclopedia of Type Strains, Phase IV (KMG-IV): sequencing the most valuable type-strain genomes for metagenomic binning, comparative biology and taxonomic classification.</title>
        <authorList>
            <person name="Goeker M."/>
        </authorList>
    </citation>
    <scope>NUCLEOTIDE SEQUENCE [LARGE SCALE GENOMIC DNA]</scope>
    <source>
        <strain evidence="8 9">DSM 29568</strain>
    </source>
</reference>
<evidence type="ECO:0000256" key="5">
    <source>
        <dbReference type="ARBA" id="ARBA00022842"/>
    </source>
</evidence>
<evidence type="ECO:0000313" key="8">
    <source>
        <dbReference type="EMBL" id="MBB4119135.1"/>
    </source>
</evidence>
<organism evidence="8 9">
    <name type="scientific">Mesonia hippocampi</name>
    <dbReference type="NCBI Taxonomy" id="1628250"/>
    <lineage>
        <taxon>Bacteria</taxon>
        <taxon>Pseudomonadati</taxon>
        <taxon>Bacteroidota</taxon>
        <taxon>Flavobacteriia</taxon>
        <taxon>Flavobacteriales</taxon>
        <taxon>Flavobacteriaceae</taxon>
        <taxon>Mesonia</taxon>
    </lineage>
</organism>